<dbReference type="NCBIfam" id="TIGR03696">
    <property type="entry name" value="Rhs_assc_core"/>
    <property type="match status" value="1"/>
</dbReference>
<dbReference type="PANTHER" id="PTHR32305:SF15">
    <property type="entry name" value="PROTEIN RHSA-RELATED"/>
    <property type="match status" value="1"/>
</dbReference>
<dbReference type="PANTHER" id="PTHR32305">
    <property type="match status" value="1"/>
</dbReference>
<dbReference type="InterPro" id="IPR032538">
    <property type="entry name" value="DUF4951"/>
</dbReference>
<evidence type="ECO:0000313" key="3">
    <source>
        <dbReference type="Proteomes" id="UP000189739"/>
    </source>
</evidence>
<dbReference type="EMBL" id="MBTF01000034">
    <property type="protein sequence ID" value="OOQ58339.1"/>
    <property type="molecule type" value="Genomic_DNA"/>
</dbReference>
<dbReference type="Pfam" id="PF16309">
    <property type="entry name" value="DUF4951"/>
    <property type="match status" value="1"/>
</dbReference>
<dbReference type="InterPro" id="IPR022385">
    <property type="entry name" value="Rhs_assc_core"/>
</dbReference>
<reference evidence="2 3" key="1">
    <citation type="submission" date="2016-07" db="EMBL/GenBank/DDBJ databases">
        <title>Genomic analysis of zinc-resistant bacterium Mucilaginibacter pedocola TBZ30.</title>
        <authorList>
            <person name="Huang J."/>
            <person name="Tang J."/>
        </authorList>
    </citation>
    <scope>NUCLEOTIDE SEQUENCE [LARGE SCALE GENOMIC DNA]</scope>
    <source>
        <strain evidence="2 3">TBZ30</strain>
    </source>
</reference>
<dbReference type="AlphaFoldDB" id="A0A1S9PBN8"/>
<feature type="domain" description="DUF6443" evidence="1">
    <location>
        <begin position="2"/>
        <end position="122"/>
    </location>
</feature>
<dbReference type="STRING" id="1792845.BC343_11945"/>
<protein>
    <recommendedName>
        <fullName evidence="1">DUF6443 domain-containing protein</fullName>
    </recommendedName>
</protein>
<dbReference type="Gene3D" id="2.180.10.10">
    <property type="entry name" value="RHS repeat-associated core"/>
    <property type="match status" value="1"/>
</dbReference>
<sequence length="1108" mass="123500">MTTISYTDGLGRPLQTVQRQASPGGKDIVQAFSYDELGRERNRYLPFALTTTTGYGAYVANAHSVGVYNFYNPSPVPSPVQSQQGNGIVRTPKPLSVTGFEASPLNRVVEQGAPGEAWQLPDAGSPNSPWHTVKTDYSANDQSTFTSAISPNNKGSHLVSRYKAEILANGTRQLSLPGTYGTGQLSITISKDENWKPAEGCVGIVEEYKDKNGHVVLKRLYNKIKDGFNIDVAEMLSTYYVYDDLGNLAFVLPPKANPDAGMPTQAILDDLCYQYRYDARNRLTQKKLPGKGWEFFVYNKLDQVVMTQDANQRNKTPQEWLFTKYDVQGRVVITGIYPHPNSSGDSNISTPSTAVLTWLQDYSDQQTNLWESRTTANTTPGYTNVATPQGVVSAYLSINYYDDYNIAAKPANYAAPAGASSRTQGLLTCTRTGILGSATRMLWSFTYYDDDGHAIKTYEQHNLGGNTPNYNNYDAVTTTYNFNDAVTSTTREHFTISNAGFPQLTVANTYLYDHMGRKLSNWQQMKYRTMAADTKTLLSKIEYNEIGQVRIKHIGSTDSTNYLQNVTHTYNERGWLRGATTNDNLYNLDLRYNAPDNGIGPQYNGNIAQMEYFGKNGLNRGFRYSYDALNRLLKAQSNSGLMDETLSYDKGGNITKLNRTGQPYGELSYYYNNSNQTNQLATVLGAGFTTRGYSYDANGNSKTNGEGKFISYNVLNLPSTVTQGGSTLASYTYAANGEKLRNVSAADGTWDYIGGIIYQNGAIKFIQTEEGRAMPNGTGLYKYQYDLKDHLGNTRSTFQESAGIADVIQEDDYYAFGLRQLIKDNSSDNRYLYNGKELQADLQNQYDYGARFYDPVIGRWGSVDPLAEISRRWTTYGYAENNPIRNIDPDGMVVTDAYGNQHSESAEEAQQMFRKFKSEHDGDGPGDGWLKKLIAYFHIGRSQPRSTEEAREGAQLKEDLGVIKAAGDKWEKGIDDDVEYVPLVSGAWKMSKGMDKNDNKMFFGGLASGMIDGFGGFIGPEMKSFKIGEEIIQWGKGPEGGKQTIALLESLTKEGVEAMKTRGLEKRRVLEMLEQYIGSTNRPRVMNAKNSNLKPRIELLEKILKLWD</sequence>
<keyword evidence="3" id="KW-1185">Reference proteome</keyword>
<proteinExistence type="predicted"/>
<comment type="caution">
    <text evidence="2">The sequence shown here is derived from an EMBL/GenBank/DDBJ whole genome shotgun (WGS) entry which is preliminary data.</text>
</comment>
<dbReference type="Pfam" id="PF20041">
    <property type="entry name" value="DUF6443"/>
    <property type="match status" value="1"/>
</dbReference>
<accession>A0A1S9PBN8</accession>
<evidence type="ECO:0000313" key="2">
    <source>
        <dbReference type="EMBL" id="OOQ58339.1"/>
    </source>
</evidence>
<name>A0A1S9PBN8_9SPHI</name>
<dbReference type="Proteomes" id="UP000189739">
    <property type="component" value="Unassembled WGS sequence"/>
</dbReference>
<dbReference type="Gene3D" id="4.10.640.20">
    <property type="match status" value="1"/>
</dbReference>
<dbReference type="OrthoDB" id="1191296at2"/>
<dbReference type="InterPro" id="IPR045619">
    <property type="entry name" value="DUF6443"/>
</dbReference>
<dbReference type="InterPro" id="IPR050708">
    <property type="entry name" value="T6SS_VgrG/RHS"/>
</dbReference>
<dbReference type="InterPro" id="IPR038343">
    <property type="entry name" value="DUF4951_sf"/>
</dbReference>
<gene>
    <name evidence="2" type="ORF">BC343_11945</name>
</gene>
<evidence type="ECO:0000259" key="1">
    <source>
        <dbReference type="Pfam" id="PF20041"/>
    </source>
</evidence>
<organism evidence="2 3">
    <name type="scientific">Mucilaginibacter pedocola</name>
    <dbReference type="NCBI Taxonomy" id="1792845"/>
    <lineage>
        <taxon>Bacteria</taxon>
        <taxon>Pseudomonadati</taxon>
        <taxon>Bacteroidota</taxon>
        <taxon>Sphingobacteriia</taxon>
        <taxon>Sphingobacteriales</taxon>
        <taxon>Sphingobacteriaceae</taxon>
        <taxon>Mucilaginibacter</taxon>
    </lineage>
</organism>